<dbReference type="PRINTS" id="PR01046">
    <property type="entry name" value="TRNASYNTHPRO"/>
</dbReference>
<dbReference type="Gene3D" id="3.40.50.800">
    <property type="entry name" value="Anticodon-binding domain"/>
    <property type="match status" value="1"/>
</dbReference>
<name>A0A2G9YM19_9BACT</name>
<dbReference type="Pfam" id="PF00587">
    <property type="entry name" value="tRNA-synt_2b"/>
    <property type="match status" value="1"/>
</dbReference>
<dbReference type="InterPro" id="IPR004500">
    <property type="entry name" value="Pro-tRNA-synth_IIa_bac-type"/>
</dbReference>
<evidence type="ECO:0000256" key="2">
    <source>
        <dbReference type="ARBA" id="ARBA00011738"/>
    </source>
</evidence>
<dbReference type="CDD" id="cd00861">
    <property type="entry name" value="ProRS_anticodon_short"/>
    <property type="match status" value="1"/>
</dbReference>
<evidence type="ECO:0000256" key="8">
    <source>
        <dbReference type="ARBA" id="ARBA00022840"/>
    </source>
</evidence>
<dbReference type="InterPro" id="IPR044140">
    <property type="entry name" value="ProRS_anticodon_short"/>
</dbReference>
<keyword evidence="10" id="KW-0030">Aminoacyl-tRNA synthetase</keyword>
<dbReference type="GO" id="GO:0005524">
    <property type="term" value="F:ATP binding"/>
    <property type="evidence" value="ECO:0007669"/>
    <property type="project" value="UniProtKB-KW"/>
</dbReference>
<proteinExistence type="predicted"/>
<comment type="caution">
    <text evidence="14">The sequence shown here is derived from an EMBL/GenBank/DDBJ whole genome shotgun (WGS) entry which is preliminary data.</text>
</comment>
<protein>
    <recommendedName>
        <fullName evidence="4 12">Proline--tRNA ligase</fullName>
        <ecNumber evidence="3 12">6.1.1.15</ecNumber>
    </recommendedName>
</protein>
<dbReference type="GO" id="GO:0004827">
    <property type="term" value="F:proline-tRNA ligase activity"/>
    <property type="evidence" value="ECO:0007669"/>
    <property type="project" value="UniProtKB-UniRule"/>
</dbReference>
<evidence type="ECO:0000313" key="15">
    <source>
        <dbReference type="Proteomes" id="UP000231292"/>
    </source>
</evidence>
<evidence type="ECO:0000256" key="1">
    <source>
        <dbReference type="ARBA" id="ARBA00004496"/>
    </source>
</evidence>
<keyword evidence="5" id="KW-0963">Cytoplasm</keyword>
<dbReference type="EMBL" id="PCRK01000023">
    <property type="protein sequence ID" value="PIP19753.1"/>
    <property type="molecule type" value="Genomic_DNA"/>
</dbReference>
<dbReference type="Pfam" id="PF03129">
    <property type="entry name" value="HGTP_anticodon"/>
    <property type="match status" value="1"/>
</dbReference>
<feature type="domain" description="Aminoacyl-transfer RNA synthetases class-II family profile" evidence="13">
    <location>
        <begin position="38"/>
        <end position="313"/>
    </location>
</feature>
<dbReference type="GO" id="GO:0005829">
    <property type="term" value="C:cytosol"/>
    <property type="evidence" value="ECO:0007669"/>
    <property type="project" value="TreeGrafter"/>
</dbReference>
<dbReference type="InterPro" id="IPR002314">
    <property type="entry name" value="aa-tRNA-synt_IIb"/>
</dbReference>
<evidence type="ECO:0000256" key="6">
    <source>
        <dbReference type="ARBA" id="ARBA00022598"/>
    </source>
</evidence>
<evidence type="ECO:0000256" key="10">
    <source>
        <dbReference type="ARBA" id="ARBA00023146"/>
    </source>
</evidence>
<dbReference type="InterPro" id="IPR002316">
    <property type="entry name" value="Pro-tRNA-ligase_IIa"/>
</dbReference>
<comment type="catalytic activity">
    <reaction evidence="11">
        <text>tRNA(Pro) + L-proline + ATP = L-prolyl-tRNA(Pro) + AMP + diphosphate</text>
        <dbReference type="Rhea" id="RHEA:14305"/>
        <dbReference type="Rhea" id="RHEA-COMP:9700"/>
        <dbReference type="Rhea" id="RHEA-COMP:9702"/>
        <dbReference type="ChEBI" id="CHEBI:30616"/>
        <dbReference type="ChEBI" id="CHEBI:33019"/>
        <dbReference type="ChEBI" id="CHEBI:60039"/>
        <dbReference type="ChEBI" id="CHEBI:78442"/>
        <dbReference type="ChEBI" id="CHEBI:78532"/>
        <dbReference type="ChEBI" id="CHEBI:456215"/>
        <dbReference type="EC" id="6.1.1.15"/>
    </reaction>
</comment>
<dbReference type="InterPro" id="IPR004154">
    <property type="entry name" value="Anticodon-bd"/>
</dbReference>
<evidence type="ECO:0000256" key="3">
    <source>
        <dbReference type="ARBA" id="ARBA00012831"/>
    </source>
</evidence>
<accession>A0A2G9YM19</accession>
<sequence>MRWTKTFIPTLKETPQEAESISYQLLLRAGLVRMLMAGVYSYLPLGLKVLENIQSIIRQEMNSCSASEVLLPALQPLELWQRSGRDKDIGEVMFRFIDRRDRKICLGPTHEEIITELVRNYVSSYKQLPLVLYQIQTKFRDEIRPRNGLIRACEFIMKDAYSFDSDAAGLDKNYQAMYEAYIRIFKRCGLNVLIPEADSGIMGGKVSHEFMVVAPDGEDLVLTCPKCKYSRTFEEGAKERCPKCKEPLEKVNAIEVGHIFKLGTKYSVSLGANFLDAKGKLQPIIMGCYGLGVSRLISAVIEENHDQDGIIWPNELAPYKVIIMALDVTDKNIMAMALSVYKDLQVSGIDVLLDDRDERAGVKFKDADLLGIPLQVIIGKGALKDGSLELKDRRTQNKIIKPAQEVIKEIKA</sequence>
<evidence type="ECO:0000313" key="14">
    <source>
        <dbReference type="EMBL" id="PIP19753.1"/>
    </source>
</evidence>
<dbReference type="Proteomes" id="UP000231292">
    <property type="component" value="Unassembled WGS sequence"/>
</dbReference>
<dbReference type="InterPro" id="IPR050062">
    <property type="entry name" value="Pro-tRNA_synthetase"/>
</dbReference>
<reference evidence="14 15" key="1">
    <citation type="submission" date="2017-09" db="EMBL/GenBank/DDBJ databases">
        <title>Depth-based differentiation of microbial function through sediment-hosted aquifers and enrichment of novel symbionts in the deep terrestrial subsurface.</title>
        <authorList>
            <person name="Probst A.J."/>
            <person name="Ladd B."/>
            <person name="Jarett J.K."/>
            <person name="Geller-Mcgrath D.E."/>
            <person name="Sieber C.M."/>
            <person name="Emerson J.B."/>
            <person name="Anantharaman K."/>
            <person name="Thomas B.C."/>
            <person name="Malmstrom R."/>
            <person name="Stieglmeier M."/>
            <person name="Klingl A."/>
            <person name="Woyke T."/>
            <person name="Ryan C.M."/>
            <person name="Banfield J.F."/>
        </authorList>
    </citation>
    <scope>NUCLEOTIDE SEQUENCE [LARGE SCALE GENOMIC DNA]</scope>
    <source>
        <strain evidence="14">CG23_combo_of_CG06-09_8_20_14_all_41_10</strain>
    </source>
</reference>
<keyword evidence="8" id="KW-0067">ATP-binding</keyword>
<organism evidence="14 15">
    <name type="scientific">Candidatus Sherwoodlollariibacterium unditelluris</name>
    <dbReference type="NCBI Taxonomy" id="1974757"/>
    <lineage>
        <taxon>Bacteria</taxon>
        <taxon>Pseudomonadati</taxon>
        <taxon>Candidatus Omnitrophota</taxon>
        <taxon>Candidatus Sherwoodlollariibacterium</taxon>
    </lineage>
</organism>
<dbReference type="InterPro" id="IPR006195">
    <property type="entry name" value="aa-tRNA-synth_II"/>
</dbReference>
<evidence type="ECO:0000256" key="7">
    <source>
        <dbReference type="ARBA" id="ARBA00022741"/>
    </source>
</evidence>
<dbReference type="PANTHER" id="PTHR42753">
    <property type="entry name" value="MITOCHONDRIAL RIBOSOME PROTEIN L39/PROLYL-TRNA LIGASE FAMILY MEMBER"/>
    <property type="match status" value="1"/>
</dbReference>
<dbReference type="InterPro" id="IPR033730">
    <property type="entry name" value="ProRS_core_prok"/>
</dbReference>
<dbReference type="EC" id="6.1.1.15" evidence="3 12"/>
<dbReference type="PANTHER" id="PTHR42753:SF2">
    <property type="entry name" value="PROLINE--TRNA LIGASE"/>
    <property type="match status" value="1"/>
</dbReference>
<evidence type="ECO:0000256" key="11">
    <source>
        <dbReference type="ARBA" id="ARBA00047671"/>
    </source>
</evidence>
<dbReference type="NCBIfam" id="TIGR00409">
    <property type="entry name" value="proS_fam_II"/>
    <property type="match status" value="1"/>
</dbReference>
<evidence type="ECO:0000256" key="4">
    <source>
        <dbReference type="ARBA" id="ARBA00019110"/>
    </source>
</evidence>
<dbReference type="FunFam" id="3.30.930.10:FF:000042">
    <property type="entry name" value="probable proline--tRNA ligase, mitochondrial"/>
    <property type="match status" value="1"/>
</dbReference>
<dbReference type="Gene3D" id="3.30.930.10">
    <property type="entry name" value="Bira Bifunctional Protein, Domain 2"/>
    <property type="match status" value="1"/>
</dbReference>
<evidence type="ECO:0000259" key="13">
    <source>
        <dbReference type="PROSITE" id="PS50862"/>
    </source>
</evidence>
<evidence type="ECO:0000256" key="12">
    <source>
        <dbReference type="NCBIfam" id="TIGR00409"/>
    </source>
</evidence>
<dbReference type="InterPro" id="IPR036621">
    <property type="entry name" value="Anticodon-bd_dom_sf"/>
</dbReference>
<dbReference type="GO" id="GO:0006433">
    <property type="term" value="P:prolyl-tRNA aminoacylation"/>
    <property type="evidence" value="ECO:0007669"/>
    <property type="project" value="UniProtKB-UniRule"/>
</dbReference>
<evidence type="ECO:0000256" key="5">
    <source>
        <dbReference type="ARBA" id="ARBA00022490"/>
    </source>
</evidence>
<dbReference type="InterPro" id="IPR045864">
    <property type="entry name" value="aa-tRNA-synth_II/BPL/LPL"/>
</dbReference>
<dbReference type="PROSITE" id="PS50862">
    <property type="entry name" value="AA_TRNA_LIGASE_II"/>
    <property type="match status" value="1"/>
</dbReference>
<gene>
    <name evidence="14" type="primary">proS</name>
    <name evidence="14" type="ORF">COX41_01180</name>
</gene>
<dbReference type="SUPFAM" id="SSF55681">
    <property type="entry name" value="Class II aaRS and biotin synthetases"/>
    <property type="match status" value="1"/>
</dbReference>
<keyword evidence="6 14" id="KW-0436">Ligase</keyword>
<dbReference type="SUPFAM" id="SSF52954">
    <property type="entry name" value="Class II aaRS ABD-related"/>
    <property type="match status" value="1"/>
</dbReference>
<evidence type="ECO:0000256" key="9">
    <source>
        <dbReference type="ARBA" id="ARBA00022917"/>
    </source>
</evidence>
<comment type="subunit">
    <text evidence="2">Homodimer.</text>
</comment>
<dbReference type="CDD" id="cd00779">
    <property type="entry name" value="ProRS_core_prok"/>
    <property type="match status" value="1"/>
</dbReference>
<comment type="subcellular location">
    <subcellularLocation>
        <location evidence="1">Cytoplasm</location>
    </subcellularLocation>
</comment>
<dbReference type="AlphaFoldDB" id="A0A2G9YM19"/>
<keyword evidence="9" id="KW-0648">Protein biosynthesis</keyword>
<keyword evidence="7" id="KW-0547">Nucleotide-binding</keyword>